<sequence length="770" mass="86953">MSYGSYEDPFYIDSDDSDDSDDVQESVESDFEFPDFDDEQDPTIIDIEDENNLGGKSKDKNGQHQSTRVQSPVEDVLQPPFVEEDWYELSIAPGDTVELHDTLERAANTLHSGDLFYVKMIIRNVTTDEYFLRGYRMRRTKYEHQILEWKLNELVMILKVGEDDAGDPFDAGMEEVPVDQVLRKRECVLTDKPYPFLSFRTVQFPPEFAVYNKDTLRATVFHQGRLTCRWLLIRVLSDNGKEYAGECRNLYARECRTLDAQDYMRDSPSVSMSRESSILLDDDIDGDFVIVNRRNMPRSNLPGKKFSYSFGDCFCGVGGASQGARQAGLKVKWGLDHDEKAILAYGANFPAAGTYQMNAHDFPPAKLVKQLRVHILHLSPPCCYWSPAHTRAGRNDQANYEAIYTVGPILQALKPRVATLEQTYGIATHAEHKRNFRLLLSDILKAGYNVRWKIEDLSKFGVPQRRKRLLIIAARRGTPLPLFPNPTHGVLGSGLKPQVSVWEALRSINTINSQFAEPDEYHSPKLNSMNKAPYDPHTSLLKGCITTSGGDNCHFSGTRRYTARELSLLQTFPSSTIFTGSNAEAIKQIGNAYPPRMAEAMFRGIIKTLEAFDLRLVDAEDNLEDLDIILESYKEAQSQPSGVTGDGSATIRSRHFLTPQPPSRAPFARRSSSTLSNRNSPPSRPITPGSSSSRDSLAKKRCLWARNTFIEPEVKPEKRARSSTAYNPLTAEQSRGLELLIRSRREMSDELTFQEQFEIAEASGETFELD</sequence>
<dbReference type="InterPro" id="IPR050390">
    <property type="entry name" value="C5-Methyltransferase"/>
</dbReference>
<feature type="region of interest" description="Disordered" evidence="6">
    <location>
        <begin position="636"/>
        <end position="697"/>
    </location>
</feature>
<dbReference type="AlphaFoldDB" id="A0A9P4R8F5"/>
<dbReference type="Gene3D" id="3.90.120.10">
    <property type="entry name" value="DNA Methylase, subunit A, domain 2"/>
    <property type="match status" value="1"/>
</dbReference>
<evidence type="ECO:0000256" key="6">
    <source>
        <dbReference type="SAM" id="MobiDB-lite"/>
    </source>
</evidence>
<dbReference type="EMBL" id="ML996098">
    <property type="protein sequence ID" value="KAF2741138.1"/>
    <property type="molecule type" value="Genomic_DNA"/>
</dbReference>
<dbReference type="InterPro" id="IPR029063">
    <property type="entry name" value="SAM-dependent_MTases_sf"/>
</dbReference>
<dbReference type="GO" id="GO:0032259">
    <property type="term" value="P:methylation"/>
    <property type="evidence" value="ECO:0007669"/>
    <property type="project" value="UniProtKB-KW"/>
</dbReference>
<evidence type="ECO:0000313" key="8">
    <source>
        <dbReference type="Proteomes" id="UP000799444"/>
    </source>
</evidence>
<dbReference type="GO" id="GO:0003677">
    <property type="term" value="F:DNA binding"/>
    <property type="evidence" value="ECO:0007669"/>
    <property type="project" value="TreeGrafter"/>
</dbReference>
<dbReference type="PROSITE" id="PS51679">
    <property type="entry name" value="SAM_MT_C5"/>
    <property type="match status" value="1"/>
</dbReference>
<evidence type="ECO:0000256" key="5">
    <source>
        <dbReference type="PROSITE-ProRule" id="PRU01016"/>
    </source>
</evidence>
<dbReference type="GO" id="GO:0005634">
    <property type="term" value="C:nucleus"/>
    <property type="evidence" value="ECO:0007669"/>
    <property type="project" value="TreeGrafter"/>
</dbReference>
<reference evidence="7" key="1">
    <citation type="journal article" date="2020" name="Stud. Mycol.">
        <title>101 Dothideomycetes genomes: a test case for predicting lifestyles and emergence of pathogens.</title>
        <authorList>
            <person name="Haridas S."/>
            <person name="Albert R."/>
            <person name="Binder M."/>
            <person name="Bloem J."/>
            <person name="Labutti K."/>
            <person name="Salamov A."/>
            <person name="Andreopoulos B."/>
            <person name="Baker S."/>
            <person name="Barry K."/>
            <person name="Bills G."/>
            <person name="Bluhm B."/>
            <person name="Cannon C."/>
            <person name="Castanera R."/>
            <person name="Culley D."/>
            <person name="Daum C."/>
            <person name="Ezra D."/>
            <person name="Gonzalez J."/>
            <person name="Henrissat B."/>
            <person name="Kuo A."/>
            <person name="Liang C."/>
            <person name="Lipzen A."/>
            <person name="Lutzoni F."/>
            <person name="Magnuson J."/>
            <person name="Mondo S."/>
            <person name="Nolan M."/>
            <person name="Ohm R."/>
            <person name="Pangilinan J."/>
            <person name="Park H.-J."/>
            <person name="Ramirez L."/>
            <person name="Alfaro M."/>
            <person name="Sun H."/>
            <person name="Tritt A."/>
            <person name="Yoshinaga Y."/>
            <person name="Zwiers L.-H."/>
            <person name="Turgeon B."/>
            <person name="Goodwin S."/>
            <person name="Spatafora J."/>
            <person name="Crous P."/>
            <person name="Grigoriev I."/>
        </authorList>
    </citation>
    <scope>NUCLEOTIDE SEQUENCE</scope>
    <source>
        <strain evidence="7">CBS 125425</strain>
    </source>
</reference>
<protein>
    <recommendedName>
        <fullName evidence="1">DNA (cytosine-5-)-methyltransferase</fullName>
        <ecNumber evidence="1">2.1.1.37</ecNumber>
    </recommendedName>
</protein>
<evidence type="ECO:0000256" key="2">
    <source>
        <dbReference type="ARBA" id="ARBA00022603"/>
    </source>
</evidence>
<gene>
    <name evidence="7" type="ORF">EJ04DRAFT_548081</name>
</gene>
<organism evidence="7 8">
    <name type="scientific">Polyplosphaeria fusca</name>
    <dbReference type="NCBI Taxonomy" id="682080"/>
    <lineage>
        <taxon>Eukaryota</taxon>
        <taxon>Fungi</taxon>
        <taxon>Dikarya</taxon>
        <taxon>Ascomycota</taxon>
        <taxon>Pezizomycotina</taxon>
        <taxon>Dothideomycetes</taxon>
        <taxon>Pleosporomycetidae</taxon>
        <taxon>Pleosporales</taxon>
        <taxon>Tetraplosphaeriaceae</taxon>
        <taxon>Polyplosphaeria</taxon>
    </lineage>
</organism>
<dbReference type="GO" id="GO:0003886">
    <property type="term" value="F:DNA (cytosine-5-)-methyltransferase activity"/>
    <property type="evidence" value="ECO:0007669"/>
    <property type="project" value="UniProtKB-EC"/>
</dbReference>
<accession>A0A9P4R8F5</accession>
<evidence type="ECO:0000256" key="4">
    <source>
        <dbReference type="ARBA" id="ARBA00022691"/>
    </source>
</evidence>
<comment type="similarity">
    <text evidence="5">Belongs to the class I-like SAM-binding methyltransferase superfamily. C5-methyltransferase family.</text>
</comment>
<evidence type="ECO:0000256" key="1">
    <source>
        <dbReference type="ARBA" id="ARBA00011975"/>
    </source>
</evidence>
<feature type="active site" evidence="5">
    <location>
        <position position="382"/>
    </location>
</feature>
<keyword evidence="8" id="KW-1185">Reference proteome</keyword>
<dbReference type="PRINTS" id="PR00105">
    <property type="entry name" value="C5METTRFRASE"/>
</dbReference>
<dbReference type="Pfam" id="PF00145">
    <property type="entry name" value="DNA_methylase"/>
    <property type="match status" value="2"/>
</dbReference>
<keyword evidence="4 5" id="KW-0949">S-adenosyl-L-methionine</keyword>
<dbReference type="Gene3D" id="3.40.50.150">
    <property type="entry name" value="Vaccinia Virus protein VP39"/>
    <property type="match status" value="1"/>
</dbReference>
<name>A0A9P4R8F5_9PLEO</name>
<feature type="compositionally biased region" description="Acidic residues" evidence="6">
    <location>
        <begin position="13"/>
        <end position="51"/>
    </location>
</feature>
<dbReference type="Proteomes" id="UP000799444">
    <property type="component" value="Unassembled WGS sequence"/>
</dbReference>
<evidence type="ECO:0000313" key="7">
    <source>
        <dbReference type="EMBL" id="KAF2741138.1"/>
    </source>
</evidence>
<keyword evidence="2 5" id="KW-0489">Methyltransferase</keyword>
<comment type="caution">
    <text evidence="7">The sequence shown here is derived from an EMBL/GenBank/DDBJ whole genome shotgun (WGS) entry which is preliminary data.</text>
</comment>
<dbReference type="SUPFAM" id="SSF53335">
    <property type="entry name" value="S-adenosyl-L-methionine-dependent methyltransferases"/>
    <property type="match status" value="1"/>
</dbReference>
<dbReference type="PANTHER" id="PTHR10629">
    <property type="entry name" value="CYTOSINE-SPECIFIC METHYLTRANSFERASE"/>
    <property type="match status" value="1"/>
</dbReference>
<proteinExistence type="inferred from homology"/>
<dbReference type="GO" id="GO:0044027">
    <property type="term" value="P:negative regulation of gene expression via chromosomal CpG island methylation"/>
    <property type="evidence" value="ECO:0007669"/>
    <property type="project" value="TreeGrafter"/>
</dbReference>
<dbReference type="EC" id="2.1.1.37" evidence="1"/>
<keyword evidence="3 5" id="KW-0808">Transferase</keyword>
<dbReference type="PANTHER" id="PTHR10629:SF52">
    <property type="entry name" value="DNA (CYTOSINE-5)-METHYLTRANSFERASE 1"/>
    <property type="match status" value="1"/>
</dbReference>
<dbReference type="OrthoDB" id="414133at2759"/>
<evidence type="ECO:0000256" key="3">
    <source>
        <dbReference type="ARBA" id="ARBA00022679"/>
    </source>
</evidence>
<dbReference type="InterPro" id="IPR001525">
    <property type="entry name" value="C5_MeTfrase"/>
</dbReference>
<feature type="compositionally biased region" description="Low complexity" evidence="6">
    <location>
        <begin position="665"/>
        <end position="681"/>
    </location>
</feature>
<feature type="region of interest" description="Disordered" evidence="6">
    <location>
        <begin position="1"/>
        <end position="71"/>
    </location>
</feature>